<dbReference type="AlphaFoldDB" id="A0A6A5H5J9"/>
<protein>
    <submittedName>
        <fullName evidence="1">Uncharacterized protein</fullName>
    </submittedName>
</protein>
<evidence type="ECO:0000313" key="1">
    <source>
        <dbReference type="EMBL" id="KAF1763008.1"/>
    </source>
</evidence>
<organism evidence="1 2">
    <name type="scientific">Caenorhabditis remanei</name>
    <name type="common">Caenorhabditis vulgaris</name>
    <dbReference type="NCBI Taxonomy" id="31234"/>
    <lineage>
        <taxon>Eukaryota</taxon>
        <taxon>Metazoa</taxon>
        <taxon>Ecdysozoa</taxon>
        <taxon>Nematoda</taxon>
        <taxon>Chromadorea</taxon>
        <taxon>Rhabditida</taxon>
        <taxon>Rhabditina</taxon>
        <taxon>Rhabditomorpha</taxon>
        <taxon>Rhabditoidea</taxon>
        <taxon>Rhabditidae</taxon>
        <taxon>Peloderinae</taxon>
        <taxon>Caenorhabditis</taxon>
    </lineage>
</organism>
<dbReference type="RefSeq" id="XP_053587912.1">
    <property type="nucleotide sequence ID" value="XM_053728335.1"/>
</dbReference>
<name>A0A6A5H5J9_CAERE</name>
<dbReference type="GeneID" id="78775149"/>
<dbReference type="CTD" id="78775149"/>
<sequence>MRDFPKKTETSQQDVLSKLQDMSDVINKSIEEKKIPDLVGDICVEIAKLETNFRTILDVVSLQKELLFPLFFNNGR</sequence>
<dbReference type="Proteomes" id="UP000483820">
    <property type="component" value="Chromosome III"/>
</dbReference>
<dbReference type="EMBL" id="WUAV01000003">
    <property type="protein sequence ID" value="KAF1763008.1"/>
    <property type="molecule type" value="Genomic_DNA"/>
</dbReference>
<proteinExistence type="predicted"/>
<evidence type="ECO:0000313" key="2">
    <source>
        <dbReference type="Proteomes" id="UP000483820"/>
    </source>
</evidence>
<reference evidence="1 2" key="1">
    <citation type="submission" date="2019-12" db="EMBL/GenBank/DDBJ databases">
        <title>Chromosome-level assembly of the Caenorhabditis remanei genome.</title>
        <authorList>
            <person name="Teterina A.A."/>
            <person name="Willis J.H."/>
            <person name="Phillips P.C."/>
        </authorList>
    </citation>
    <scope>NUCLEOTIDE SEQUENCE [LARGE SCALE GENOMIC DNA]</scope>
    <source>
        <strain evidence="1 2">PX506</strain>
        <tissue evidence="1">Whole organism</tissue>
    </source>
</reference>
<gene>
    <name evidence="1" type="ORF">GCK72_011273</name>
</gene>
<comment type="caution">
    <text evidence="1">The sequence shown here is derived from an EMBL/GenBank/DDBJ whole genome shotgun (WGS) entry which is preliminary data.</text>
</comment>
<dbReference type="KEGG" id="crq:GCK72_011273"/>
<accession>A0A6A5H5J9</accession>